<evidence type="ECO:0000313" key="7">
    <source>
        <dbReference type="EMBL" id="JAT66065.1"/>
    </source>
</evidence>
<evidence type="ECO:0000256" key="1">
    <source>
        <dbReference type="ARBA" id="ARBA00022546"/>
    </source>
</evidence>
<dbReference type="InterPro" id="IPR035446">
    <property type="entry name" value="SLSG/EP1"/>
</dbReference>
<dbReference type="InterPro" id="IPR001480">
    <property type="entry name" value="Bulb-type_lectin_dom"/>
</dbReference>
<dbReference type="EMBL" id="GDJX01001871">
    <property type="protein sequence ID" value="JAT66065.1"/>
    <property type="molecule type" value="Transcribed_RNA"/>
</dbReference>
<dbReference type="PANTHER" id="PTHR47976:SF115">
    <property type="entry name" value="RECEPTOR-LIKE SERINE_THREONINE-PROTEIN KINASE"/>
    <property type="match status" value="1"/>
</dbReference>
<keyword evidence="3" id="KW-0677">Repeat</keyword>
<feature type="signal peptide" evidence="5">
    <location>
        <begin position="1"/>
        <end position="35"/>
    </location>
</feature>
<dbReference type="InterPro" id="IPR051343">
    <property type="entry name" value="G-type_lectin_kinases/EP1-like"/>
</dbReference>
<dbReference type="GO" id="GO:0005537">
    <property type="term" value="F:D-mannose binding"/>
    <property type="evidence" value="ECO:0007669"/>
    <property type="project" value="UniProtKB-KW"/>
</dbReference>
<evidence type="ECO:0000256" key="2">
    <source>
        <dbReference type="ARBA" id="ARBA00022729"/>
    </source>
</evidence>
<proteinExistence type="predicted"/>
<dbReference type="Gene3D" id="2.90.10.10">
    <property type="entry name" value="Bulb-type lectin domain"/>
    <property type="match status" value="1"/>
</dbReference>
<gene>
    <name evidence="7" type="primary">EP1_7</name>
    <name evidence="7" type="ORF">g.118100</name>
</gene>
<feature type="chain" id="PRO_5008901012" evidence="5">
    <location>
        <begin position="36"/>
        <end position="447"/>
    </location>
</feature>
<dbReference type="Pfam" id="PF01453">
    <property type="entry name" value="B_lectin"/>
    <property type="match status" value="1"/>
</dbReference>
<protein>
    <submittedName>
        <fullName evidence="7">Epidermis-specific secreted glycoprotein EP1</fullName>
    </submittedName>
</protein>
<dbReference type="SUPFAM" id="SSF51110">
    <property type="entry name" value="alpha-D-mannose-specific plant lectins"/>
    <property type="match status" value="1"/>
</dbReference>
<dbReference type="GO" id="GO:0051707">
    <property type="term" value="P:response to other organism"/>
    <property type="evidence" value="ECO:0007669"/>
    <property type="project" value="UniProtKB-ARBA"/>
</dbReference>
<name>A0A1D1ZH70_9ARAE</name>
<dbReference type="PROSITE" id="PS50927">
    <property type="entry name" value="BULB_LECTIN"/>
    <property type="match status" value="1"/>
</dbReference>
<keyword evidence="4" id="KW-0430">Lectin</keyword>
<feature type="domain" description="Bulb-type lectin" evidence="6">
    <location>
        <begin position="40"/>
        <end position="171"/>
    </location>
</feature>
<dbReference type="CDD" id="cd00028">
    <property type="entry name" value="B_lectin"/>
    <property type="match status" value="1"/>
</dbReference>
<reference evidence="7" key="1">
    <citation type="submission" date="2015-07" db="EMBL/GenBank/DDBJ databases">
        <title>Transcriptome Assembly of Anthurium amnicola.</title>
        <authorList>
            <person name="Suzuki J."/>
        </authorList>
    </citation>
    <scope>NUCLEOTIDE SEQUENCE</scope>
</reference>
<sequence length="447" mass="49159">GVEPATPAAMAAFSSPLMPSLLFFLFSVSATTALALVPANETFQFVNEGEFGPYITEYDDSYRYTTLFGAPYQLMWHNSTPGQYYIGLRMGLRRSESLFRWVWDANRGRPVGENATLTFGTDGNLVLAEADGRVVWSTGTANKGVVGIRLLSVGNIVLYDKQGKLVWQSFDYPTDTLFPGQTLRLGGPSKLVSRKSEKENSEGKYSMVLEPRGIALYMGGASPKPLPYYNYLGAPLGRFTFSKPTNITFTAKPETEDNSAWVLQLEQDDGGVSILARPKYNATFSILRLKMDGNLVAYTYYRPVFYMAWEMNFAFFSDRGVLGGCELPSKCGSLGVCKDEMCVACPTPRGLLGWSERCRPPKGRACKPGAGAGADYYKVVGVENFLAKFVKGEGPVKVEDCKSKCSKDCNCLGFFYWEESSTCWLAPTLGTLSKVSNSSHVAYIKSS</sequence>
<accession>A0A1D1ZH70</accession>
<keyword evidence="4" id="KW-0465">Mannose-binding</keyword>
<dbReference type="PIRSF" id="PIRSF002686">
    <property type="entry name" value="SLG"/>
    <property type="match status" value="1"/>
</dbReference>
<evidence type="ECO:0000256" key="5">
    <source>
        <dbReference type="SAM" id="SignalP"/>
    </source>
</evidence>
<dbReference type="AlphaFoldDB" id="A0A1D1ZH70"/>
<organism evidence="7">
    <name type="scientific">Anthurium amnicola</name>
    <dbReference type="NCBI Taxonomy" id="1678845"/>
    <lineage>
        <taxon>Eukaryota</taxon>
        <taxon>Viridiplantae</taxon>
        <taxon>Streptophyta</taxon>
        <taxon>Embryophyta</taxon>
        <taxon>Tracheophyta</taxon>
        <taxon>Spermatophyta</taxon>
        <taxon>Magnoliopsida</taxon>
        <taxon>Liliopsida</taxon>
        <taxon>Araceae</taxon>
        <taxon>Pothoideae</taxon>
        <taxon>Potheae</taxon>
        <taxon>Anthurium</taxon>
    </lineage>
</organism>
<keyword evidence="2 5" id="KW-0732">Signal</keyword>
<evidence type="ECO:0000259" key="6">
    <source>
        <dbReference type="PROSITE" id="PS50927"/>
    </source>
</evidence>
<dbReference type="InterPro" id="IPR036426">
    <property type="entry name" value="Bulb-type_lectin_dom_sf"/>
</dbReference>
<evidence type="ECO:0000256" key="4">
    <source>
        <dbReference type="ARBA" id="ARBA00023035"/>
    </source>
</evidence>
<dbReference type="SMART" id="SM00108">
    <property type="entry name" value="B_lectin"/>
    <property type="match status" value="1"/>
</dbReference>
<evidence type="ECO:0000256" key="3">
    <source>
        <dbReference type="ARBA" id="ARBA00022737"/>
    </source>
</evidence>
<dbReference type="PANTHER" id="PTHR47976">
    <property type="entry name" value="G-TYPE LECTIN S-RECEPTOR-LIKE SERINE/THREONINE-PROTEIN KINASE SD2-5"/>
    <property type="match status" value="1"/>
</dbReference>
<feature type="non-terminal residue" evidence="7">
    <location>
        <position position="1"/>
    </location>
</feature>
<keyword evidence="1" id="KW-0348">Hemagglutinin</keyword>